<feature type="transmembrane region" description="Helical" evidence="7">
    <location>
        <begin position="131"/>
        <end position="151"/>
    </location>
</feature>
<evidence type="ECO:0000256" key="1">
    <source>
        <dbReference type="ARBA" id="ARBA00004141"/>
    </source>
</evidence>
<comment type="caution">
    <text evidence="8">The sequence shown here is derived from an EMBL/GenBank/DDBJ whole genome shotgun (WGS) entry which is preliminary data.</text>
</comment>
<evidence type="ECO:0000256" key="5">
    <source>
        <dbReference type="ARBA" id="ARBA00022989"/>
    </source>
</evidence>
<keyword evidence="3" id="KW-0813">Transport</keyword>
<keyword evidence="4 7" id="KW-0812">Transmembrane</keyword>
<protein>
    <submittedName>
        <fullName evidence="8">Uncharacterized protein</fullName>
    </submittedName>
</protein>
<name>A0ABR3X6G0_9EURO</name>
<feature type="transmembrane region" description="Helical" evidence="7">
    <location>
        <begin position="205"/>
        <end position="224"/>
    </location>
</feature>
<keyword evidence="6 7" id="KW-0472">Membrane</keyword>
<feature type="transmembrane region" description="Helical" evidence="7">
    <location>
        <begin position="261"/>
        <end position="285"/>
    </location>
</feature>
<feature type="transmembrane region" description="Helical" evidence="7">
    <location>
        <begin position="106"/>
        <end position="124"/>
    </location>
</feature>
<evidence type="ECO:0000313" key="9">
    <source>
        <dbReference type="Proteomes" id="UP001583193"/>
    </source>
</evidence>
<feature type="transmembrane region" description="Helical" evidence="7">
    <location>
        <begin position="163"/>
        <end position="185"/>
    </location>
</feature>
<organism evidence="8 9">
    <name type="scientific">Paecilomyces lecythidis</name>
    <dbReference type="NCBI Taxonomy" id="3004212"/>
    <lineage>
        <taxon>Eukaryota</taxon>
        <taxon>Fungi</taxon>
        <taxon>Dikarya</taxon>
        <taxon>Ascomycota</taxon>
        <taxon>Pezizomycotina</taxon>
        <taxon>Eurotiomycetes</taxon>
        <taxon>Eurotiomycetidae</taxon>
        <taxon>Eurotiales</taxon>
        <taxon>Thermoascaceae</taxon>
        <taxon>Paecilomyces</taxon>
    </lineage>
</organism>
<comment type="subcellular location">
    <subcellularLocation>
        <location evidence="1">Membrane</location>
        <topology evidence="1">Multi-pass membrane protein</topology>
    </subcellularLocation>
</comment>
<dbReference type="Proteomes" id="UP001583193">
    <property type="component" value="Unassembled WGS sequence"/>
</dbReference>
<evidence type="ECO:0000256" key="6">
    <source>
        <dbReference type="ARBA" id="ARBA00023136"/>
    </source>
</evidence>
<evidence type="ECO:0000256" key="3">
    <source>
        <dbReference type="ARBA" id="ARBA00022448"/>
    </source>
</evidence>
<evidence type="ECO:0000256" key="2">
    <source>
        <dbReference type="ARBA" id="ARBA00007520"/>
    </source>
</evidence>
<evidence type="ECO:0000256" key="4">
    <source>
        <dbReference type="ARBA" id="ARBA00022692"/>
    </source>
</evidence>
<dbReference type="EMBL" id="JAVDPF010000027">
    <property type="protein sequence ID" value="KAL1871510.1"/>
    <property type="molecule type" value="Genomic_DNA"/>
</dbReference>
<sequence>MGIHLSIALCLTFGGVQWSWGDGRNIALYIVFGVTLVSFITTQHLCVLTTKQDRLFPGEFLHSRSMILLYILMACGGAALFVALYYIPLYFQFVHGDSGIMSAVRLLPFVCFYVVTILSCGYLMPKTGYYMVWYLVSGAFMLIGASLMYTVGYDTAPSKIYGYSILLGVGTTTTQAAYAVAPTLVAADRVTEAIQFINFSQGQGLLLGLTIASAIFQSLAINGLNDLLAGTGASKADIQGAIAGSKSKLLERLPPELKSKALGVIVNSIGNVYIMVIAAGALYVVSSCLLKRKR</sequence>
<dbReference type="SUPFAM" id="SSF103473">
    <property type="entry name" value="MFS general substrate transporter"/>
    <property type="match status" value="1"/>
</dbReference>
<keyword evidence="5 7" id="KW-1133">Transmembrane helix</keyword>
<feature type="transmembrane region" description="Helical" evidence="7">
    <location>
        <begin position="67"/>
        <end position="86"/>
    </location>
</feature>
<keyword evidence="9" id="KW-1185">Reference proteome</keyword>
<dbReference type="PANTHER" id="PTHR23501:SF12">
    <property type="entry name" value="MAJOR FACILITATOR SUPERFAMILY (MFS) PROFILE DOMAIN-CONTAINING PROTEIN-RELATED"/>
    <property type="match status" value="1"/>
</dbReference>
<gene>
    <name evidence="8" type="ORF">Plec18167_007070</name>
</gene>
<proteinExistence type="inferred from homology"/>
<comment type="similarity">
    <text evidence="2">Belongs to the major facilitator superfamily. TCR/Tet family.</text>
</comment>
<accession>A0ABR3X6G0</accession>
<reference evidence="8 9" key="1">
    <citation type="journal article" date="2024" name="IMA Fungus">
        <title>IMA Genome - F19 : A genome assembly and annotation guide to empower mycologists, including annotated draft genome sequences of Ceratocystis pirilliformis, Diaporthe australafricana, Fusarium ophioides, Paecilomyces lecythidis, and Sporothrix stenoceras.</title>
        <authorList>
            <person name="Aylward J."/>
            <person name="Wilson A.M."/>
            <person name="Visagie C.M."/>
            <person name="Spraker J."/>
            <person name="Barnes I."/>
            <person name="Buitendag C."/>
            <person name="Ceriani C."/>
            <person name="Del Mar Angel L."/>
            <person name="du Plessis D."/>
            <person name="Fuchs T."/>
            <person name="Gasser K."/>
            <person name="Kramer D."/>
            <person name="Li W."/>
            <person name="Munsamy K."/>
            <person name="Piso A."/>
            <person name="Price J.L."/>
            <person name="Sonnekus B."/>
            <person name="Thomas C."/>
            <person name="van der Nest A."/>
            <person name="van Dijk A."/>
            <person name="van Heerden A."/>
            <person name="van Vuuren N."/>
            <person name="Yilmaz N."/>
            <person name="Duong T.A."/>
            <person name="van der Merwe N.A."/>
            <person name="Wingfield M.J."/>
            <person name="Wingfield B.D."/>
        </authorList>
    </citation>
    <scope>NUCLEOTIDE SEQUENCE [LARGE SCALE GENOMIC DNA]</scope>
    <source>
        <strain evidence="8 9">CMW 18167</strain>
    </source>
</reference>
<dbReference type="Gene3D" id="1.20.1250.20">
    <property type="entry name" value="MFS general substrate transporter like domains"/>
    <property type="match status" value="1"/>
</dbReference>
<evidence type="ECO:0000313" key="8">
    <source>
        <dbReference type="EMBL" id="KAL1871510.1"/>
    </source>
</evidence>
<feature type="transmembrane region" description="Helical" evidence="7">
    <location>
        <begin position="26"/>
        <end position="47"/>
    </location>
</feature>
<evidence type="ECO:0000256" key="7">
    <source>
        <dbReference type="SAM" id="Phobius"/>
    </source>
</evidence>
<dbReference type="PANTHER" id="PTHR23501">
    <property type="entry name" value="MAJOR FACILITATOR SUPERFAMILY"/>
    <property type="match status" value="1"/>
</dbReference>
<dbReference type="InterPro" id="IPR036259">
    <property type="entry name" value="MFS_trans_sf"/>
</dbReference>